<evidence type="ECO:0000256" key="1">
    <source>
        <dbReference type="ARBA" id="ARBA00023098"/>
    </source>
</evidence>
<dbReference type="EMBL" id="CACVAX010000029">
    <property type="protein sequence ID" value="CAA6810354.1"/>
    <property type="molecule type" value="Genomic_DNA"/>
</dbReference>
<dbReference type="InterPro" id="IPR016035">
    <property type="entry name" value="Acyl_Trfase/lysoPLipase"/>
</dbReference>
<gene>
    <name evidence="5" type="ORF">HELGO_WM17783</name>
</gene>
<name>A0A6S6SW86_9BACT</name>
<dbReference type="Pfam" id="PF01734">
    <property type="entry name" value="Patatin"/>
    <property type="match status" value="1"/>
</dbReference>
<feature type="transmembrane region" description="Helical" evidence="3">
    <location>
        <begin position="54"/>
        <end position="74"/>
    </location>
</feature>
<feature type="transmembrane region" description="Helical" evidence="3">
    <location>
        <begin position="15"/>
        <end position="34"/>
    </location>
</feature>
<dbReference type="Gene3D" id="3.40.1090.10">
    <property type="entry name" value="Cytosolic phospholipase A2 catalytic domain"/>
    <property type="match status" value="2"/>
</dbReference>
<feature type="short sequence motif" description="GXSXG" evidence="2">
    <location>
        <begin position="59"/>
        <end position="63"/>
    </location>
</feature>
<proteinExistence type="predicted"/>
<feature type="active site" description="Nucleophile" evidence="2">
    <location>
        <position position="61"/>
    </location>
</feature>
<evidence type="ECO:0000313" key="5">
    <source>
        <dbReference type="EMBL" id="CAA6810354.1"/>
    </source>
</evidence>
<dbReference type="PROSITE" id="PS51635">
    <property type="entry name" value="PNPLA"/>
    <property type="match status" value="1"/>
</dbReference>
<feature type="short sequence motif" description="DGA/G" evidence="2">
    <location>
        <begin position="250"/>
        <end position="252"/>
    </location>
</feature>
<accession>A0A6S6SW86</accession>
<comment type="caution">
    <text evidence="2">Lacks conserved residue(s) required for the propagation of feature annotation.</text>
</comment>
<feature type="active site" description="Proton acceptor" evidence="2">
    <location>
        <position position="250"/>
    </location>
</feature>
<dbReference type="InterPro" id="IPR002641">
    <property type="entry name" value="PNPLA_dom"/>
</dbReference>
<keyword evidence="1 2" id="KW-0443">Lipid metabolism</keyword>
<keyword evidence="3" id="KW-0812">Transmembrane</keyword>
<dbReference type="GO" id="GO:0016787">
    <property type="term" value="F:hydrolase activity"/>
    <property type="evidence" value="ECO:0007669"/>
    <property type="project" value="UniProtKB-UniRule"/>
</dbReference>
<keyword evidence="3" id="KW-1133">Transmembrane helix</keyword>
<keyword evidence="2" id="KW-0378">Hydrolase</keyword>
<evidence type="ECO:0000256" key="2">
    <source>
        <dbReference type="PROSITE-ProRule" id="PRU01161"/>
    </source>
</evidence>
<protein>
    <recommendedName>
        <fullName evidence="4">PNPLA domain-containing protein</fullName>
    </recommendedName>
</protein>
<sequence>MYFSPLLANESKKDFSLIISGGISLGAYEAGYNWGLIKYLNQQKKKPNRASIQLHSIAGASAGAINTMMSAIAWCRNPNASQNDNLIENNLFYNMWTAVDFEDLFIDKAFGVLDKHNKTSLFSRQKLETLSLEMFNSLEQPYYDPECRVPFGFAVTRVQPKISKIQNIEISNKLFHIPLVFSVNAEGKAKILDNYSLTRDNIINLSHDGFPSYERIKKALFASSAFPIAFEQVELEYFHHKQFEKALFQDGGVFDNVPLDFAIRLSKGKAKNYIFMDPKHLRRTLVAKEYKKQEQQVSPLNSAINLIADIFSASESSILYNTLAKEFKDSEKKIQISSRYFPITGKFLEHFGAFLDEGFRTYDYYVGVYDAIVESTKYQCPNNNDTTCVQNTRIQSYELLSKGSDKAKYILNLLHAEEFGFPLDKQSYPIQKDLLAIFEAIKTLHYQDMEEFYTLIKRLNKFKYQAKSPFLKHTLKHPKAWYRQPLSSVMHRIVSLEKKNSQNLTKTLSSMTAYGAGTFYRTKSGYTYNPVSAPLDYDKLWVKYFPYEVAFSKNIMALGYEHYYYFNEDKFLMPKAIELKPSGSFQLSNREGKSDFLRLDLNLNYELFEDTLSLGFGPSLYQDLSSSANFKRQLGMNAYLDFLNVFRLTYAKRGQGKEDYLYVGINDIPSFLYWIGD</sequence>
<evidence type="ECO:0000259" key="4">
    <source>
        <dbReference type="PROSITE" id="PS51635"/>
    </source>
</evidence>
<reference evidence="5" key="1">
    <citation type="submission" date="2020-01" db="EMBL/GenBank/DDBJ databases">
        <authorList>
            <person name="Meier V. D."/>
            <person name="Meier V D."/>
        </authorList>
    </citation>
    <scope>NUCLEOTIDE SEQUENCE</scope>
    <source>
        <strain evidence="5">HLG_WM_MAG_04</strain>
    </source>
</reference>
<dbReference type="AlphaFoldDB" id="A0A6S6SW86"/>
<dbReference type="GO" id="GO:0016042">
    <property type="term" value="P:lipid catabolic process"/>
    <property type="evidence" value="ECO:0007669"/>
    <property type="project" value="UniProtKB-UniRule"/>
</dbReference>
<dbReference type="SUPFAM" id="SSF52151">
    <property type="entry name" value="FabD/lysophospholipase-like"/>
    <property type="match status" value="1"/>
</dbReference>
<organism evidence="5">
    <name type="scientific">uncultured Sulfurovum sp</name>
    <dbReference type="NCBI Taxonomy" id="269237"/>
    <lineage>
        <taxon>Bacteria</taxon>
        <taxon>Pseudomonadati</taxon>
        <taxon>Campylobacterota</taxon>
        <taxon>Epsilonproteobacteria</taxon>
        <taxon>Campylobacterales</taxon>
        <taxon>Sulfurovaceae</taxon>
        <taxon>Sulfurovum</taxon>
        <taxon>environmental samples</taxon>
    </lineage>
</organism>
<feature type="domain" description="PNPLA" evidence="4">
    <location>
        <begin position="17"/>
        <end position="263"/>
    </location>
</feature>
<evidence type="ECO:0000256" key="3">
    <source>
        <dbReference type="SAM" id="Phobius"/>
    </source>
</evidence>
<keyword evidence="3" id="KW-0472">Membrane</keyword>
<keyword evidence="2" id="KW-0442">Lipid degradation</keyword>